<organism evidence="2">
    <name type="scientific">Megafenestra aurita</name>
    <dbReference type="NCBI Taxonomy" id="2291010"/>
    <lineage>
        <taxon>Eukaryota</taxon>
        <taxon>Metazoa</taxon>
        <taxon>Ecdysozoa</taxon>
        <taxon>Arthropoda</taxon>
        <taxon>Crustacea</taxon>
        <taxon>Branchiopoda</taxon>
        <taxon>Diplostraca</taxon>
        <taxon>Cladocera</taxon>
        <taxon>Anomopoda</taxon>
        <taxon>Daphniidae</taxon>
        <taxon>Megafenestra</taxon>
    </lineage>
</organism>
<proteinExistence type="evidence at transcript level"/>
<evidence type="ECO:0000256" key="1">
    <source>
        <dbReference type="SAM" id="MobiDB-lite"/>
    </source>
</evidence>
<feature type="region of interest" description="Disordered" evidence="1">
    <location>
        <begin position="585"/>
        <end position="613"/>
    </location>
</feature>
<protein>
    <submittedName>
        <fullName evidence="2">EOG090X0BCY</fullName>
    </submittedName>
</protein>
<feature type="compositionally biased region" description="Basic residues" evidence="1">
    <location>
        <begin position="89"/>
        <end position="101"/>
    </location>
</feature>
<dbReference type="PANTHER" id="PTHR22684:SF0">
    <property type="entry name" value="RIBOSOME QUALITY CONTROL COMPLEX SUBUNIT TCF25"/>
    <property type="match status" value="1"/>
</dbReference>
<dbReference type="GO" id="GO:1990112">
    <property type="term" value="C:RQC complex"/>
    <property type="evidence" value="ECO:0007669"/>
    <property type="project" value="TreeGrafter"/>
</dbReference>
<accession>A0A4Y7NJ43</accession>
<evidence type="ECO:0000313" key="2">
    <source>
        <dbReference type="EMBL" id="SVE92586.1"/>
    </source>
</evidence>
<dbReference type="EMBL" id="LR022967">
    <property type="protein sequence ID" value="SVE92586.1"/>
    <property type="molecule type" value="mRNA"/>
</dbReference>
<name>A0A4Y7NJ43_9CRUS</name>
<gene>
    <name evidence="2" type="primary">EOG090X0BCY</name>
</gene>
<dbReference type="AlphaFoldDB" id="A0A4Y7NJ43"/>
<dbReference type="InterPro" id="IPR006994">
    <property type="entry name" value="TCF25/Rqc1"/>
</dbReference>
<feature type="region of interest" description="Disordered" evidence="1">
    <location>
        <begin position="1"/>
        <end position="108"/>
    </location>
</feature>
<dbReference type="Pfam" id="PF04910">
    <property type="entry name" value="Tcf25"/>
    <property type="match status" value="1"/>
</dbReference>
<reference evidence="2" key="1">
    <citation type="submission" date="2018-08" db="EMBL/GenBank/DDBJ databases">
        <authorList>
            <person name="Cornetti L."/>
        </authorList>
    </citation>
    <scope>NUCLEOTIDE SEQUENCE</scope>
    <source>
        <strain evidence="2">CH-H-2</strain>
    </source>
</reference>
<dbReference type="PANTHER" id="PTHR22684">
    <property type="entry name" value="NULP1-RELATED"/>
    <property type="match status" value="1"/>
</dbReference>
<feature type="compositionally biased region" description="Basic residues" evidence="1">
    <location>
        <begin position="1"/>
        <end position="10"/>
    </location>
</feature>
<sequence length="651" mass="73824">MSNRAIRKIHGAKDDLSTLASSLQLEEDEADDAPANRNENRNQKKKPAINMFDLLNEGDDSDKESVETPSSQNPSEEETEIPGVQTGTKPKKRTKKKKKHSQQTDEDCEDIEDEFLVSNSPANRHGPAISKQNLAKNVLTLEQKNLNPDNELKKIFGARVIVSAQKKKARGRAYVKSTWLINAKDNWSQIRKTGLSMSLDHTKDGCFYFKYEHNKEYRQIQFDFWDAVSSMNPANIVAIVNMYPYHIDSLIQLSDICRMSEDPQMATELIERALYILESAFHPSFNLASGNCRLEYKQQENRALFLALFKHLVFIGLRGCYRTALEFCKLLYTLDFESDPLAVILMIDFYSIKASEYSWFIEFFNALESKKNLSQLPNMAFAIALAHFYHSKTDPDSLVLADEYLKRALLMFPGVLVPLLDKCSIQATNRVMKHEYFSPKTPISHSPSLNNLIQLYVGRSFHIWKDAELLPWLERNSNCCLDEIDRNPSVAQENEEKRRTRYQGTPRNIYRHILLSDVKDATATLPQELADAPVMSFDPLPPVESVSSYSRPSRNTNTTAANQLEGGLISSFFRSLLPGFNPQEVVNNQPAVPRQPGRAPRADVEEEEIAPEGAGANLQQSVASLVAAMRDLLSNIQLPDLQFNDFDDEDG</sequence>